<evidence type="ECO:0000313" key="1">
    <source>
        <dbReference type="EMBL" id="CAG7825883.1"/>
    </source>
</evidence>
<dbReference type="EMBL" id="CAJVCH010537781">
    <property type="protein sequence ID" value="CAG7825883.1"/>
    <property type="molecule type" value="Genomic_DNA"/>
</dbReference>
<name>A0A8J2PM47_9HEXA</name>
<sequence length="130" mass="15447">MWLLPKKVKDIQVCEFPLQFYQDLKLESLLTGIPQKICKNLKETSKNFIRYKELPKCPSIRGLENLVTLKFYCLDFPFKIPQDGWGYFRTSQNGLFWNQWGNLRFTWLSLKSSHMDVTLFVQLLISLGHR</sequence>
<accession>A0A8J2PM47</accession>
<keyword evidence="2" id="KW-1185">Reference proteome</keyword>
<reference evidence="1" key="1">
    <citation type="submission" date="2021-06" db="EMBL/GenBank/DDBJ databases">
        <authorList>
            <person name="Hodson N. C."/>
            <person name="Mongue J. A."/>
            <person name="Jaron S. K."/>
        </authorList>
    </citation>
    <scope>NUCLEOTIDE SEQUENCE</scope>
</reference>
<evidence type="ECO:0000313" key="2">
    <source>
        <dbReference type="Proteomes" id="UP000708208"/>
    </source>
</evidence>
<comment type="caution">
    <text evidence="1">The sequence shown here is derived from an EMBL/GenBank/DDBJ whole genome shotgun (WGS) entry which is preliminary data.</text>
</comment>
<dbReference type="Proteomes" id="UP000708208">
    <property type="component" value="Unassembled WGS sequence"/>
</dbReference>
<proteinExistence type="predicted"/>
<protein>
    <submittedName>
        <fullName evidence="1">Uncharacterized protein</fullName>
    </submittedName>
</protein>
<dbReference type="AlphaFoldDB" id="A0A8J2PM47"/>
<gene>
    <name evidence="1" type="ORF">AFUS01_LOCUS35965</name>
</gene>
<organism evidence="1 2">
    <name type="scientific">Allacma fusca</name>
    <dbReference type="NCBI Taxonomy" id="39272"/>
    <lineage>
        <taxon>Eukaryota</taxon>
        <taxon>Metazoa</taxon>
        <taxon>Ecdysozoa</taxon>
        <taxon>Arthropoda</taxon>
        <taxon>Hexapoda</taxon>
        <taxon>Collembola</taxon>
        <taxon>Symphypleona</taxon>
        <taxon>Sminthuridae</taxon>
        <taxon>Allacma</taxon>
    </lineage>
</organism>